<dbReference type="InterPro" id="IPR002935">
    <property type="entry name" value="SAM_O-MeTrfase"/>
</dbReference>
<dbReference type="SUPFAM" id="SSF53335">
    <property type="entry name" value="S-adenosyl-L-methionine-dependent methyltransferases"/>
    <property type="match status" value="1"/>
</dbReference>
<dbReference type="GO" id="GO:0006584">
    <property type="term" value="P:catecholamine metabolic process"/>
    <property type="evidence" value="ECO:0007669"/>
    <property type="project" value="UniProtKB-KW"/>
</dbReference>
<evidence type="ECO:0000313" key="9">
    <source>
        <dbReference type="Proteomes" id="UP000748025"/>
    </source>
</evidence>
<organism evidence="8 9">
    <name type="scientific">Claviceps pusilla</name>
    <dbReference type="NCBI Taxonomy" id="123648"/>
    <lineage>
        <taxon>Eukaryota</taxon>
        <taxon>Fungi</taxon>
        <taxon>Dikarya</taxon>
        <taxon>Ascomycota</taxon>
        <taxon>Pezizomycotina</taxon>
        <taxon>Sordariomycetes</taxon>
        <taxon>Hypocreomycetidae</taxon>
        <taxon>Hypocreales</taxon>
        <taxon>Clavicipitaceae</taxon>
        <taxon>Claviceps</taxon>
    </lineage>
</organism>
<keyword evidence="5" id="KW-0128">Catecholamine metabolism</keyword>
<protein>
    <recommendedName>
        <fullName evidence="1">catechol O-methyltransferase</fullName>
        <ecNumber evidence="1">2.1.1.6</ecNumber>
    </recommendedName>
</protein>
<gene>
    <name evidence="8" type="ORF">E4U43_007899</name>
</gene>
<name>A0A9P7NC93_9HYPO</name>
<sequence length="280" mass="30676">MGDVREFNVAKAYAEQEEIYFDDGREAELLDHILSRQDIEDIRGSPRKVLEAIDEFGMKRYLMNVGQEKGAIVTKEIASSKPKVMVELGGYVGYSAILFADAVRAAGGTQYFCLEHNAEFASIIRRLCELAGLDDLVTVVVGDSAASLRRLKTQGLFTQIDLLFLDHYKPLYLRDLKLCEELGFVKPGTTLVADNVIKPGNPPYLAYVRAEVEEKMKNVASPDETRSTGLETGETQGEKDPSGNPALIYESSLVKSFEPTGVPDGVEITRCVGLAAADAS</sequence>
<accession>A0A9P7NC93</accession>
<evidence type="ECO:0000256" key="6">
    <source>
        <dbReference type="ARBA" id="ARBA00023453"/>
    </source>
</evidence>
<feature type="region of interest" description="Disordered" evidence="7">
    <location>
        <begin position="217"/>
        <end position="246"/>
    </location>
</feature>
<keyword evidence="4" id="KW-0949">S-adenosyl-L-methionine</keyword>
<keyword evidence="9" id="KW-1185">Reference proteome</keyword>
<evidence type="ECO:0000256" key="4">
    <source>
        <dbReference type="ARBA" id="ARBA00022691"/>
    </source>
</evidence>
<keyword evidence="3" id="KW-0808">Transferase</keyword>
<evidence type="ECO:0000256" key="1">
    <source>
        <dbReference type="ARBA" id="ARBA00012880"/>
    </source>
</evidence>
<dbReference type="Gene3D" id="3.40.50.150">
    <property type="entry name" value="Vaccinia Virus protein VP39"/>
    <property type="match status" value="1"/>
</dbReference>
<proteinExistence type="inferred from homology"/>
<dbReference type="PROSITE" id="PS51682">
    <property type="entry name" value="SAM_OMT_I"/>
    <property type="match status" value="1"/>
</dbReference>
<evidence type="ECO:0000256" key="2">
    <source>
        <dbReference type="ARBA" id="ARBA00022603"/>
    </source>
</evidence>
<evidence type="ECO:0000313" key="8">
    <source>
        <dbReference type="EMBL" id="KAG6012202.1"/>
    </source>
</evidence>
<dbReference type="AlphaFoldDB" id="A0A9P7NC93"/>
<dbReference type="InterPro" id="IPR029063">
    <property type="entry name" value="SAM-dependent_MTases_sf"/>
</dbReference>
<keyword evidence="2" id="KW-0489">Methyltransferase</keyword>
<dbReference type="EC" id="2.1.1.6" evidence="1"/>
<evidence type="ECO:0000256" key="7">
    <source>
        <dbReference type="SAM" id="MobiDB-lite"/>
    </source>
</evidence>
<reference evidence="8" key="1">
    <citation type="journal article" date="2020" name="bioRxiv">
        <title>Whole genome comparisons of ergot fungi reveals the divergence and evolution of species within the genus Claviceps are the result of varying mechanisms driving genome evolution and host range expansion.</title>
        <authorList>
            <person name="Wyka S.A."/>
            <person name="Mondo S.J."/>
            <person name="Liu M."/>
            <person name="Dettman J."/>
            <person name="Nalam V."/>
            <person name="Broders K.D."/>
        </authorList>
    </citation>
    <scope>NUCLEOTIDE SEQUENCE</scope>
    <source>
        <strain evidence="8">CCC 602</strain>
    </source>
</reference>
<dbReference type="GO" id="GO:0032259">
    <property type="term" value="P:methylation"/>
    <property type="evidence" value="ECO:0007669"/>
    <property type="project" value="UniProtKB-KW"/>
</dbReference>
<evidence type="ECO:0000256" key="5">
    <source>
        <dbReference type="ARBA" id="ARBA00022939"/>
    </source>
</evidence>
<dbReference type="Pfam" id="PF13578">
    <property type="entry name" value="Methyltransf_24"/>
    <property type="match status" value="1"/>
</dbReference>
<comment type="similarity">
    <text evidence="6">Belongs to the class I-like SAM-binding methyltransferase superfamily. Cation-dependent O-methyltransferase family.</text>
</comment>
<dbReference type="OrthoDB" id="186626at2759"/>
<dbReference type="PANTHER" id="PTHR43836">
    <property type="entry name" value="CATECHOL O-METHYLTRANSFERASE 1-RELATED"/>
    <property type="match status" value="1"/>
</dbReference>
<dbReference type="EMBL" id="SRPW01000770">
    <property type="protein sequence ID" value="KAG6012202.1"/>
    <property type="molecule type" value="Genomic_DNA"/>
</dbReference>
<dbReference type="PANTHER" id="PTHR43836:SF2">
    <property type="entry name" value="CATECHOL O-METHYLTRANSFERASE 1-RELATED"/>
    <property type="match status" value="1"/>
</dbReference>
<dbReference type="Proteomes" id="UP000748025">
    <property type="component" value="Unassembled WGS sequence"/>
</dbReference>
<comment type="caution">
    <text evidence="8">The sequence shown here is derived from an EMBL/GenBank/DDBJ whole genome shotgun (WGS) entry which is preliminary data.</text>
</comment>
<dbReference type="GO" id="GO:0008171">
    <property type="term" value="F:O-methyltransferase activity"/>
    <property type="evidence" value="ECO:0007669"/>
    <property type="project" value="InterPro"/>
</dbReference>
<evidence type="ECO:0000256" key="3">
    <source>
        <dbReference type="ARBA" id="ARBA00022679"/>
    </source>
</evidence>